<keyword evidence="3" id="KW-1185">Reference proteome</keyword>
<feature type="transmembrane region" description="Helical" evidence="1">
    <location>
        <begin position="288"/>
        <end position="308"/>
    </location>
</feature>
<keyword evidence="1" id="KW-0472">Membrane</keyword>
<name>A0ABS5VBP2_9MICO</name>
<evidence type="ECO:0008006" key="4">
    <source>
        <dbReference type="Google" id="ProtNLM"/>
    </source>
</evidence>
<dbReference type="Proteomes" id="UP001519641">
    <property type="component" value="Unassembled WGS sequence"/>
</dbReference>
<keyword evidence="1" id="KW-1133">Transmembrane helix</keyword>
<feature type="transmembrane region" description="Helical" evidence="1">
    <location>
        <begin position="626"/>
        <end position="646"/>
    </location>
</feature>
<evidence type="ECO:0000256" key="1">
    <source>
        <dbReference type="SAM" id="Phobius"/>
    </source>
</evidence>
<feature type="transmembrane region" description="Helical" evidence="1">
    <location>
        <begin position="599"/>
        <end position="620"/>
    </location>
</feature>
<proteinExistence type="predicted"/>
<evidence type="ECO:0000313" key="3">
    <source>
        <dbReference type="Proteomes" id="UP001519641"/>
    </source>
</evidence>
<dbReference type="EMBL" id="JAHEWS010000004">
    <property type="protein sequence ID" value="MBT1586893.1"/>
    <property type="molecule type" value="Genomic_DNA"/>
</dbReference>
<organism evidence="2 3">
    <name type="scientific">Curtobacterium aurantiacum</name>
    <dbReference type="NCBI Taxonomy" id="3236919"/>
    <lineage>
        <taxon>Bacteria</taxon>
        <taxon>Bacillati</taxon>
        <taxon>Actinomycetota</taxon>
        <taxon>Actinomycetes</taxon>
        <taxon>Micrococcales</taxon>
        <taxon>Microbacteriaceae</taxon>
        <taxon>Curtobacterium</taxon>
    </lineage>
</organism>
<feature type="transmembrane region" description="Helical" evidence="1">
    <location>
        <begin position="165"/>
        <end position="185"/>
    </location>
</feature>
<keyword evidence="1" id="KW-0812">Transmembrane</keyword>
<feature type="transmembrane region" description="Helical" evidence="1">
    <location>
        <begin position="211"/>
        <end position="232"/>
    </location>
</feature>
<evidence type="ECO:0000313" key="2">
    <source>
        <dbReference type="EMBL" id="MBT1586893.1"/>
    </source>
</evidence>
<reference evidence="2 3" key="1">
    <citation type="submission" date="2021-05" db="EMBL/GenBank/DDBJ databases">
        <title>Whole genome sequence of Curtobacterium flaccumfaciens pv. flaccumfaciens strain CFBP 8819.</title>
        <authorList>
            <person name="Osdaghi E."/>
            <person name="Taghouti G."/>
            <person name="Portier P."/>
            <person name="Fazliarab A."/>
            <person name="Taghavi S.M."/>
            <person name="Briand M."/>
            <person name="Le-Saux M."/>
            <person name="Jacques M.-A."/>
        </authorList>
    </citation>
    <scope>NUCLEOTIDE SEQUENCE [LARGE SCALE GENOMIC DNA]</scope>
    <source>
        <strain evidence="2 3">CFBP 8819</strain>
    </source>
</reference>
<protein>
    <recommendedName>
        <fullName evidence="4">DUF1430 domain-containing protein</fullName>
    </recommendedName>
</protein>
<feature type="transmembrane region" description="Helical" evidence="1">
    <location>
        <begin position="244"/>
        <end position="267"/>
    </location>
</feature>
<comment type="caution">
    <text evidence="2">The sequence shown here is derived from an EMBL/GenBank/DDBJ whole genome shotgun (WGS) entry which is preliminary data.</text>
</comment>
<feature type="transmembrane region" description="Helical" evidence="1">
    <location>
        <begin position="557"/>
        <end position="578"/>
    </location>
</feature>
<sequence length="658" mass="68861">MFRLFVGGTVALVLGITFLLVQVLDELAPAGSTDVITVWDHPSSHSASFRALVERAAAAHDMTVLKESRTEGSSGVVRHEYVVNPDAARTFQLSQDDVPGFDPTLVTRFRPFSDLPSNRINGTYLTDAGTGAARDFASALTAEDVTVTVHPLSPMSLLLWATSEAPLVPISGTMLLVIVVGAVAWQGSRRNIRSVTTVFGRPTSASVGRDLGVLSSAIAATGAGGLALSVALLALGGRPDRLDLFLGAGAVVLTGTIAFAAAAALVAAVCTSGSVTRGIDGARPWKRVLTVSLVSNVLVLALSTAAAASASASITLARDDAAERSMWAPSLEDVRLTFESSNSELDAAQPELAAMYDRLDRAGSAVLADHAIAADRSSHDPDAGNVVIVNAQYLVEQTLRSPAGSRLLPADLDPRALTLLVPEGAAVTASDQEAWRAFLHFQRSNSADPSRIPTAIELDLRPMEAQRVFTYATDDLGATSTQSDAVVAVLPSATPSVSENFIISNMTTGEVVFTDPVGLRSDLEQHRLTESVATIEPLRDPVSYRSTVIDRDLHQDLAAMGVLVLGLAASAAVTARAVTMIGHRRATISWTHGMSAVRVTAGLLALPVAALVTAGALLVGREPDRVTAIGCVALDVVIVIAATVIFRTARRTRATSRP</sequence>
<dbReference type="RefSeq" id="WP_214543732.1">
    <property type="nucleotide sequence ID" value="NZ_JAHEWS010000004.1"/>
</dbReference>
<accession>A0ABS5VBP2</accession>
<gene>
    <name evidence="2" type="ORF">KK097_03595</name>
</gene>